<evidence type="ECO:0000256" key="6">
    <source>
        <dbReference type="ARBA" id="ARBA00022723"/>
    </source>
</evidence>
<dbReference type="SUPFAM" id="SSF52467">
    <property type="entry name" value="DHS-like NAD/FAD-binding domain"/>
    <property type="match status" value="1"/>
</dbReference>
<dbReference type="GO" id="GO:0002039">
    <property type="term" value="F:p53 binding"/>
    <property type="evidence" value="ECO:0007669"/>
    <property type="project" value="TreeGrafter"/>
</dbReference>
<dbReference type="GO" id="GO:0005637">
    <property type="term" value="C:nuclear inner membrane"/>
    <property type="evidence" value="ECO:0007669"/>
    <property type="project" value="TreeGrafter"/>
</dbReference>
<feature type="region of interest" description="Disordered" evidence="11">
    <location>
        <begin position="1"/>
        <end position="100"/>
    </location>
</feature>
<sequence>MADEDSVLNPAKRIKLNDKDSADETGDNLAIDDRKNKPHGNSDINDVAKGTNENGIANQEHNPDPEDVDAAENDDSADDEDDNASDISSISGLSELSGEETWAAKPAGSISWVYRCMSDGVDPRELLGKLMPRGSSLAEELDEITMWKLIVSIVSEPPPRQRLDMYTTLEHAQELLCHCNKIMVLTGAGVSVSCGIPDFRSKNGIYARLAVDFPDLPDPQAMFDIRYFKQEKRPFFKFAKEIFPGQFEPSTCHKFLKLLEDQGKLLRNYTQNIDTLEQVAGIKNVVQCHGSFATATCMACKFRCLGEDIKEDIMNQVVPLCKKCDPQTPMSILKPDIVFFGESLPEHFHEQMRQDKEECDLLIVIGSSLKVRPVALVPTSLPANVPQILINKERLRNQNFDIELLGDCDLIVGELCRRLGEKWASLARQEPMTQIDRSTIATPPVSSPSSPGREESLTEPERKNVISESVRTENRTVAKEEKGSADNNERNGEKHICTESKDLPKSGQECDDSGNKSNDPVSLITETSSAVEGDHITKKFQSSPETQTAVESSSLCNKLNTETSGSHNVDTAESKSDLGSETVSEKPLETCSVSDTQVPGSSKDSFDGLKKMKNKIPVYSCNIADLLKADQFASYLQTDIEHDFSDEDHDFDDKDYDDDEAMSDSSDYIDLTSSDEADSPRKQKTKEGPDGHDADSSIVIDSDGD</sequence>
<evidence type="ECO:0000256" key="1">
    <source>
        <dbReference type="ARBA" id="ARBA00001947"/>
    </source>
</evidence>
<dbReference type="PANTHER" id="PTHR11085:SF9">
    <property type="entry name" value="NAD-DEPENDENT PROTEIN DEACETYLASE SIRTUIN-1"/>
    <property type="match status" value="1"/>
</dbReference>
<evidence type="ECO:0000313" key="13">
    <source>
        <dbReference type="EMBL" id="KAH3861631.1"/>
    </source>
</evidence>
<dbReference type="Gene3D" id="3.40.50.1220">
    <property type="entry name" value="TPP-binding domain"/>
    <property type="match status" value="1"/>
</dbReference>
<name>A0A9D4RAW1_DREPO</name>
<feature type="domain" description="Deacetylase sirtuin-type" evidence="12">
    <location>
        <begin position="162"/>
        <end position="422"/>
    </location>
</feature>
<feature type="region of interest" description="Disordered" evidence="11">
    <location>
        <begin position="434"/>
        <end position="608"/>
    </location>
</feature>
<feature type="compositionally biased region" description="Polar residues" evidence="11">
    <location>
        <begin position="515"/>
        <end position="530"/>
    </location>
</feature>
<gene>
    <name evidence="13" type="ORF">DPMN_024565</name>
</gene>
<keyword evidence="6 10" id="KW-0479">Metal-binding</keyword>
<evidence type="ECO:0000256" key="11">
    <source>
        <dbReference type="SAM" id="MobiDB-lite"/>
    </source>
</evidence>
<keyword evidence="7 10" id="KW-0862">Zinc</keyword>
<reference evidence="13" key="2">
    <citation type="submission" date="2020-11" db="EMBL/GenBank/DDBJ databases">
        <authorList>
            <person name="McCartney M.A."/>
            <person name="Auch B."/>
            <person name="Kono T."/>
            <person name="Mallez S."/>
            <person name="Becker A."/>
            <person name="Gohl D.M."/>
            <person name="Silverstein K.A.T."/>
            <person name="Koren S."/>
            <person name="Bechman K.B."/>
            <person name="Herman A."/>
            <person name="Abrahante J.E."/>
            <person name="Garbe J."/>
        </authorList>
    </citation>
    <scope>NUCLEOTIDE SEQUENCE</scope>
    <source>
        <strain evidence="13">Duluth1</strain>
        <tissue evidence="13">Whole animal</tissue>
    </source>
</reference>
<dbReference type="GO" id="GO:0017136">
    <property type="term" value="F:histone deacetylase activity, NAD-dependent"/>
    <property type="evidence" value="ECO:0007669"/>
    <property type="project" value="TreeGrafter"/>
</dbReference>
<keyword evidence="14" id="KW-1185">Reference proteome</keyword>
<comment type="cofactor">
    <cofactor evidence="1">
        <name>Zn(2+)</name>
        <dbReference type="ChEBI" id="CHEBI:29105"/>
    </cofactor>
</comment>
<dbReference type="CDD" id="cd01408">
    <property type="entry name" value="SIRT1"/>
    <property type="match status" value="1"/>
</dbReference>
<evidence type="ECO:0000259" key="12">
    <source>
        <dbReference type="PROSITE" id="PS50305"/>
    </source>
</evidence>
<evidence type="ECO:0000256" key="8">
    <source>
        <dbReference type="ARBA" id="ARBA00023027"/>
    </source>
</evidence>
<evidence type="ECO:0000256" key="4">
    <source>
        <dbReference type="ARBA" id="ARBA00012928"/>
    </source>
</evidence>
<evidence type="ECO:0000256" key="10">
    <source>
        <dbReference type="PROSITE-ProRule" id="PRU00236"/>
    </source>
</evidence>
<evidence type="ECO:0000256" key="2">
    <source>
        <dbReference type="ARBA" id="ARBA00004123"/>
    </source>
</evidence>
<dbReference type="InterPro" id="IPR050134">
    <property type="entry name" value="NAD-dep_sirtuin_deacylases"/>
</dbReference>
<protein>
    <recommendedName>
        <fullName evidence="4">protein acetyllysine N-acetyltransferase</fullName>
        <ecNumber evidence="4">2.3.1.286</ecNumber>
    </recommendedName>
</protein>
<feature type="compositionally biased region" description="Acidic residues" evidence="11">
    <location>
        <begin position="65"/>
        <end position="84"/>
    </location>
</feature>
<dbReference type="PANTHER" id="PTHR11085">
    <property type="entry name" value="NAD-DEPENDENT PROTEIN DEACYLASE SIRTUIN-5, MITOCHONDRIAL-RELATED"/>
    <property type="match status" value="1"/>
</dbReference>
<dbReference type="EMBL" id="JAIWYP010000002">
    <property type="protein sequence ID" value="KAH3861631.1"/>
    <property type="molecule type" value="Genomic_DNA"/>
</dbReference>
<keyword evidence="9" id="KW-0539">Nucleus</keyword>
<dbReference type="PROSITE" id="PS50305">
    <property type="entry name" value="SIRTUIN"/>
    <property type="match status" value="1"/>
</dbReference>
<evidence type="ECO:0000256" key="3">
    <source>
        <dbReference type="ARBA" id="ARBA00006924"/>
    </source>
</evidence>
<dbReference type="Pfam" id="PF02146">
    <property type="entry name" value="SIR2"/>
    <property type="match status" value="1"/>
</dbReference>
<comment type="similarity">
    <text evidence="3">Belongs to the sirtuin family. Class I subfamily.</text>
</comment>
<evidence type="ECO:0000256" key="9">
    <source>
        <dbReference type="ARBA" id="ARBA00023242"/>
    </source>
</evidence>
<dbReference type="InterPro" id="IPR026590">
    <property type="entry name" value="Ssirtuin_cat_dom"/>
</dbReference>
<dbReference type="FunFam" id="3.30.1600.10:FF:000013">
    <property type="entry name" value="NAD-dependent protein deacetylase sirtuin-1"/>
    <property type="match status" value="1"/>
</dbReference>
<feature type="binding site" evidence="10">
    <location>
        <position position="297"/>
    </location>
    <ligand>
        <name>Zn(2+)</name>
        <dbReference type="ChEBI" id="CHEBI:29105"/>
    </ligand>
</feature>
<feature type="region of interest" description="Disordered" evidence="11">
    <location>
        <begin position="641"/>
        <end position="705"/>
    </location>
</feature>
<organism evidence="13 14">
    <name type="scientific">Dreissena polymorpha</name>
    <name type="common">Zebra mussel</name>
    <name type="synonym">Mytilus polymorpha</name>
    <dbReference type="NCBI Taxonomy" id="45954"/>
    <lineage>
        <taxon>Eukaryota</taxon>
        <taxon>Metazoa</taxon>
        <taxon>Spiralia</taxon>
        <taxon>Lophotrochozoa</taxon>
        <taxon>Mollusca</taxon>
        <taxon>Bivalvia</taxon>
        <taxon>Autobranchia</taxon>
        <taxon>Heteroconchia</taxon>
        <taxon>Euheterodonta</taxon>
        <taxon>Imparidentia</taxon>
        <taxon>Neoheterodontei</taxon>
        <taxon>Myida</taxon>
        <taxon>Dreissenoidea</taxon>
        <taxon>Dreissenidae</taxon>
        <taxon>Dreissena</taxon>
    </lineage>
</organism>
<feature type="compositionally biased region" description="Basic and acidic residues" evidence="11">
    <location>
        <begin position="570"/>
        <end position="588"/>
    </location>
</feature>
<evidence type="ECO:0000256" key="5">
    <source>
        <dbReference type="ARBA" id="ARBA00022679"/>
    </source>
</evidence>
<dbReference type="InterPro" id="IPR026591">
    <property type="entry name" value="Sirtuin_cat_small_dom_sf"/>
</dbReference>
<feature type="compositionally biased region" description="Polar residues" evidence="11">
    <location>
        <begin position="539"/>
        <end position="569"/>
    </location>
</feature>
<evidence type="ECO:0000256" key="7">
    <source>
        <dbReference type="ARBA" id="ARBA00022833"/>
    </source>
</evidence>
<dbReference type="InterPro" id="IPR003000">
    <property type="entry name" value="Sirtuin"/>
</dbReference>
<dbReference type="GO" id="GO:0003714">
    <property type="term" value="F:transcription corepressor activity"/>
    <property type="evidence" value="ECO:0007669"/>
    <property type="project" value="TreeGrafter"/>
</dbReference>
<comment type="caution">
    <text evidence="13">The sequence shown here is derived from an EMBL/GenBank/DDBJ whole genome shotgun (WGS) entry which is preliminary data.</text>
</comment>
<reference evidence="13" key="1">
    <citation type="journal article" date="2019" name="bioRxiv">
        <title>The Genome of the Zebra Mussel, Dreissena polymorpha: A Resource for Invasive Species Research.</title>
        <authorList>
            <person name="McCartney M.A."/>
            <person name="Auch B."/>
            <person name="Kono T."/>
            <person name="Mallez S."/>
            <person name="Zhang Y."/>
            <person name="Obille A."/>
            <person name="Becker A."/>
            <person name="Abrahante J.E."/>
            <person name="Garbe J."/>
            <person name="Badalamenti J.P."/>
            <person name="Herman A."/>
            <person name="Mangelson H."/>
            <person name="Liachko I."/>
            <person name="Sullivan S."/>
            <person name="Sone E.D."/>
            <person name="Koren S."/>
            <person name="Silverstein K.A.T."/>
            <person name="Beckman K.B."/>
            <person name="Gohl D.M."/>
        </authorList>
    </citation>
    <scope>NUCLEOTIDE SEQUENCE</scope>
    <source>
        <strain evidence="13">Duluth1</strain>
        <tissue evidence="13">Whole animal</tissue>
    </source>
</reference>
<feature type="compositionally biased region" description="Basic and acidic residues" evidence="11">
    <location>
        <begin position="452"/>
        <end position="504"/>
    </location>
</feature>
<accession>A0A9D4RAW1</accession>
<dbReference type="GO" id="GO:0005654">
    <property type="term" value="C:nucleoplasm"/>
    <property type="evidence" value="ECO:0007669"/>
    <property type="project" value="TreeGrafter"/>
</dbReference>
<feature type="binding site" evidence="10">
    <location>
        <position position="300"/>
    </location>
    <ligand>
        <name>Zn(2+)</name>
        <dbReference type="ChEBI" id="CHEBI:29105"/>
    </ligand>
</feature>
<feature type="compositionally biased region" description="Polar residues" evidence="11">
    <location>
        <begin position="591"/>
        <end position="603"/>
    </location>
</feature>
<feature type="binding site" evidence="10">
    <location>
        <position position="324"/>
    </location>
    <ligand>
        <name>Zn(2+)</name>
        <dbReference type="ChEBI" id="CHEBI:29105"/>
    </ligand>
</feature>
<feature type="binding site" evidence="10">
    <location>
        <position position="321"/>
    </location>
    <ligand>
        <name>Zn(2+)</name>
        <dbReference type="ChEBI" id="CHEBI:29105"/>
    </ligand>
</feature>
<keyword evidence="8" id="KW-0520">NAD</keyword>
<comment type="subcellular location">
    <subcellularLocation>
        <location evidence="2">Nucleus</location>
    </subcellularLocation>
</comment>
<evidence type="ECO:0000313" key="14">
    <source>
        <dbReference type="Proteomes" id="UP000828390"/>
    </source>
</evidence>
<dbReference type="GO" id="GO:0033553">
    <property type="term" value="C:rDNA heterochromatin"/>
    <property type="evidence" value="ECO:0007669"/>
    <property type="project" value="TreeGrafter"/>
</dbReference>
<feature type="compositionally biased region" description="Basic and acidic residues" evidence="11">
    <location>
        <begin position="678"/>
        <end position="695"/>
    </location>
</feature>
<dbReference type="InterPro" id="IPR029035">
    <property type="entry name" value="DHS-like_NAD/FAD-binding_dom"/>
</dbReference>
<feature type="compositionally biased region" description="Low complexity" evidence="11">
    <location>
        <begin position="85"/>
        <end position="100"/>
    </location>
</feature>
<dbReference type="GO" id="GO:0046872">
    <property type="term" value="F:metal ion binding"/>
    <property type="evidence" value="ECO:0007669"/>
    <property type="project" value="UniProtKB-KW"/>
</dbReference>
<feature type="active site" description="Proton acceptor" evidence="10">
    <location>
        <position position="289"/>
    </location>
</feature>
<keyword evidence="5" id="KW-0808">Transferase</keyword>
<dbReference type="AlphaFoldDB" id="A0A9D4RAW1"/>
<feature type="compositionally biased region" description="Acidic residues" evidence="11">
    <location>
        <begin position="644"/>
        <end position="662"/>
    </location>
</feature>
<dbReference type="EC" id="2.3.1.286" evidence="4"/>
<dbReference type="GO" id="GO:0070403">
    <property type="term" value="F:NAD+ binding"/>
    <property type="evidence" value="ECO:0007669"/>
    <property type="project" value="InterPro"/>
</dbReference>
<proteinExistence type="inferred from homology"/>
<dbReference type="Gene3D" id="3.30.1600.10">
    <property type="entry name" value="SIR2/SIRT2 'Small Domain"/>
    <property type="match status" value="1"/>
</dbReference>
<feature type="compositionally biased region" description="Polar residues" evidence="11">
    <location>
        <begin position="51"/>
        <end position="60"/>
    </location>
</feature>
<dbReference type="Proteomes" id="UP000828390">
    <property type="component" value="Unassembled WGS sequence"/>
</dbReference>